<dbReference type="Pfam" id="PF17919">
    <property type="entry name" value="RT_RNaseH_2"/>
    <property type="match status" value="1"/>
</dbReference>
<dbReference type="Proteomes" id="UP000429607">
    <property type="component" value="Unassembled WGS sequence"/>
</dbReference>
<dbReference type="PROSITE" id="PS00598">
    <property type="entry name" value="CHROMO_1"/>
    <property type="match status" value="1"/>
</dbReference>
<dbReference type="Gene3D" id="2.40.50.40">
    <property type="match status" value="1"/>
</dbReference>
<keyword evidence="11" id="KW-0233">DNA recombination</keyword>
<dbReference type="FunFam" id="1.10.340.70:FF:000001">
    <property type="entry name" value="Retrovirus-related Pol polyprotein from transposon gypsy-like Protein"/>
    <property type="match status" value="1"/>
</dbReference>
<dbReference type="GO" id="GO:0004190">
    <property type="term" value="F:aspartic-type endopeptidase activity"/>
    <property type="evidence" value="ECO:0007669"/>
    <property type="project" value="UniProtKB-KW"/>
</dbReference>
<dbReference type="Pfam" id="PF00385">
    <property type="entry name" value="Chromo"/>
    <property type="match status" value="1"/>
</dbReference>
<accession>A0A6A3HN37</accession>
<evidence type="ECO:0000256" key="14">
    <source>
        <dbReference type="SAM" id="MobiDB-lite"/>
    </source>
</evidence>
<dbReference type="InterPro" id="IPR041588">
    <property type="entry name" value="Integrase_H2C2"/>
</dbReference>
<dbReference type="CDD" id="cd09274">
    <property type="entry name" value="RNase_HI_RT_Ty3"/>
    <property type="match status" value="1"/>
</dbReference>
<dbReference type="InterPro" id="IPR023779">
    <property type="entry name" value="Chromodomain_CS"/>
</dbReference>
<feature type="domain" description="Integrase catalytic" evidence="16">
    <location>
        <begin position="346"/>
        <end position="512"/>
    </location>
</feature>
<feature type="compositionally biased region" description="Pro residues" evidence="14">
    <location>
        <begin position="746"/>
        <end position="764"/>
    </location>
</feature>
<feature type="region of interest" description="Disordered" evidence="14">
    <location>
        <begin position="869"/>
        <end position="895"/>
    </location>
</feature>
<evidence type="ECO:0000256" key="6">
    <source>
        <dbReference type="ARBA" id="ARBA00022842"/>
    </source>
</evidence>
<evidence type="ECO:0000256" key="7">
    <source>
        <dbReference type="ARBA" id="ARBA00022908"/>
    </source>
</evidence>
<dbReference type="EMBL" id="QXFV01004422">
    <property type="protein sequence ID" value="KAE8969723.1"/>
    <property type="molecule type" value="Genomic_DNA"/>
</dbReference>
<evidence type="ECO:0000256" key="1">
    <source>
        <dbReference type="ARBA" id="ARBA00004123"/>
    </source>
</evidence>
<dbReference type="PROSITE" id="PS50013">
    <property type="entry name" value="CHROMO_2"/>
    <property type="match status" value="1"/>
</dbReference>
<protein>
    <recommendedName>
        <fullName evidence="19">Integrase catalytic domain-containing protein</fullName>
    </recommendedName>
</protein>
<evidence type="ECO:0000256" key="5">
    <source>
        <dbReference type="ARBA" id="ARBA00022801"/>
    </source>
</evidence>
<keyword evidence="3" id="KW-0479">Metal-binding</keyword>
<dbReference type="Gene3D" id="3.30.420.10">
    <property type="entry name" value="Ribonuclease H-like superfamily/Ribonuclease H"/>
    <property type="match status" value="1"/>
</dbReference>
<keyword evidence="2" id="KW-0645">Protease</keyword>
<name>A0A6A3HN37_9STRA</name>
<keyword evidence="9" id="KW-0808">Transferase</keyword>
<dbReference type="GO" id="GO:0003964">
    <property type="term" value="F:RNA-directed DNA polymerase activity"/>
    <property type="evidence" value="ECO:0007669"/>
    <property type="project" value="UniProtKB-KW"/>
</dbReference>
<keyword evidence="7" id="KW-0229">DNA integration</keyword>
<dbReference type="InterPro" id="IPR012337">
    <property type="entry name" value="RNaseH-like_sf"/>
</dbReference>
<keyword evidence="12" id="KW-0539">Nucleus</keyword>
<keyword evidence="13" id="KW-0511">Multifunctional enzyme</keyword>
<dbReference type="PROSITE" id="PS50994">
    <property type="entry name" value="INTEGRASE"/>
    <property type="match status" value="1"/>
</dbReference>
<dbReference type="InterPro" id="IPR016197">
    <property type="entry name" value="Chromo-like_dom_sf"/>
</dbReference>
<dbReference type="InterPro" id="IPR023780">
    <property type="entry name" value="Chromo_domain"/>
</dbReference>
<dbReference type="SMART" id="SM00298">
    <property type="entry name" value="CHROMO"/>
    <property type="match status" value="1"/>
</dbReference>
<feature type="compositionally biased region" description="Acidic residues" evidence="14">
    <location>
        <begin position="869"/>
        <end position="880"/>
    </location>
</feature>
<keyword evidence="4" id="KW-0064">Aspartyl protease</keyword>
<keyword evidence="6" id="KW-0460">Magnesium</keyword>
<evidence type="ECO:0000259" key="15">
    <source>
        <dbReference type="PROSITE" id="PS50013"/>
    </source>
</evidence>
<dbReference type="GO" id="GO:0046872">
    <property type="term" value="F:metal ion binding"/>
    <property type="evidence" value="ECO:0007669"/>
    <property type="project" value="UniProtKB-KW"/>
</dbReference>
<evidence type="ECO:0000256" key="8">
    <source>
        <dbReference type="ARBA" id="ARBA00022918"/>
    </source>
</evidence>
<gene>
    <name evidence="17" type="ORF">PR001_g27417</name>
</gene>
<dbReference type="PANTHER" id="PTHR37984:SF5">
    <property type="entry name" value="PROTEIN NYNRIN-LIKE"/>
    <property type="match status" value="1"/>
</dbReference>
<dbReference type="Pfam" id="PF24626">
    <property type="entry name" value="SH3_Tf2-1"/>
    <property type="match status" value="1"/>
</dbReference>
<feature type="compositionally biased region" description="Basic and acidic residues" evidence="14">
    <location>
        <begin position="881"/>
        <end position="895"/>
    </location>
</feature>
<sequence>KDYAGLIQPLSSLLKKDATWLWRPEHQAAFDSVKKSLASAPILMLPDDSKPFHVVCDASDFAIGCALMQFDDEGRERVVSYQSRQMKPAERNYPVHDKELLPMRYALIKFRVYLLGEQTFAVYTDHASLRTAMKSPHLSQRMARWLSFFAEYNFVVHYKPGKNNILADALSRRPDYDPRTVLGRQVIDDEDEDDDHCAVCIASGINLTNVSPEMDLRDEIVAAYADDAVYAGIVAYLRAPSDETLGALSRSTRNQIDRYHLDSDLLCYNIDKFDAPRVVVPNDDDLRARIIHEFHDSPVGAHLGREKTFAAVSRDFFWPHMYKWVRKWVRTCETCQRVKPSMSLQAPLRPLPIATEAWRSVSMDFIFGLPPDGESRTGVLVFVDRFTKMVHLIPVSDTVTAAETAAHFIDCVFRHHGLPESIVSDRDPRFTSAFWSSLFQSLGTKLSMSTAAHPETDGQTERVNRVLEDVLRSYATSFASWSSFLPLAEFALNNAEHASTGLTPFFANNARHPHVPALIAVGHPTAPRGSTLGGDEDGVNDMTSAAHEDVTLNAVTRSKTKKALATPDIAASPLATWTVRTLINPGNAGVPVAANYAPKTPARPVDNAAVSEFVMQQQSIARFVRDALQDAVDKQKENADKRGRNNMATFDTGDQVLLSTDGIRSSAVTNLGASKLAPRFIGPFRVMKVNGEAYTLDIPTSLRLHPTFYVGRLKKYHPATIPLTASSPAPEGRANAPHDAQFASPQAPPEPAQPESSPPQPPFERPLHDSHRSPSRLGPPKRTSYRREPLPPIVDSAGDTRWIVDHIVAHEDPPRATSRTRIRTSDQASRGIPAARRYRVRWLGFPPDDDTWEPRSTLLRDVPDVVREYEDEIVTDSDDDREPRSQGRGEARRDD</sequence>
<dbReference type="Pfam" id="PF17921">
    <property type="entry name" value="Integrase_H2C2"/>
    <property type="match status" value="1"/>
</dbReference>
<comment type="caution">
    <text evidence="17">The sequence shown here is derived from an EMBL/GenBank/DDBJ whole genome shotgun (WGS) entry which is preliminary data.</text>
</comment>
<keyword evidence="8" id="KW-0695">RNA-directed DNA polymerase</keyword>
<organism evidence="17 18">
    <name type="scientific">Phytophthora rubi</name>
    <dbReference type="NCBI Taxonomy" id="129364"/>
    <lineage>
        <taxon>Eukaryota</taxon>
        <taxon>Sar</taxon>
        <taxon>Stramenopiles</taxon>
        <taxon>Oomycota</taxon>
        <taxon>Peronosporomycetes</taxon>
        <taxon>Peronosporales</taxon>
        <taxon>Peronosporaceae</taxon>
        <taxon>Phytophthora</taxon>
    </lineage>
</organism>
<dbReference type="InterPro" id="IPR050951">
    <property type="entry name" value="Retrovirus_Pol_polyprotein"/>
</dbReference>
<keyword evidence="9" id="KW-0239">DNA-directed DNA polymerase</keyword>
<dbReference type="SUPFAM" id="SSF54160">
    <property type="entry name" value="Chromo domain-like"/>
    <property type="match status" value="1"/>
</dbReference>
<evidence type="ECO:0000256" key="9">
    <source>
        <dbReference type="ARBA" id="ARBA00022932"/>
    </source>
</evidence>
<evidence type="ECO:0000256" key="13">
    <source>
        <dbReference type="ARBA" id="ARBA00023268"/>
    </source>
</evidence>
<dbReference type="InterPro" id="IPR000953">
    <property type="entry name" value="Chromo/chromo_shadow_dom"/>
</dbReference>
<feature type="non-terminal residue" evidence="17">
    <location>
        <position position="1"/>
    </location>
</feature>
<dbReference type="InterPro" id="IPR041577">
    <property type="entry name" value="RT_RNaseH_2"/>
</dbReference>
<proteinExistence type="predicted"/>
<evidence type="ECO:0008006" key="19">
    <source>
        <dbReference type="Google" id="ProtNLM"/>
    </source>
</evidence>
<dbReference type="AlphaFoldDB" id="A0A6A3HN37"/>
<dbReference type="InterPro" id="IPR043502">
    <property type="entry name" value="DNA/RNA_pol_sf"/>
</dbReference>
<dbReference type="Gene3D" id="3.30.70.270">
    <property type="match status" value="1"/>
</dbReference>
<dbReference type="Gene3D" id="1.10.340.70">
    <property type="match status" value="1"/>
</dbReference>
<dbReference type="GO" id="GO:0006310">
    <property type="term" value="P:DNA recombination"/>
    <property type="evidence" value="ECO:0007669"/>
    <property type="project" value="UniProtKB-KW"/>
</dbReference>
<evidence type="ECO:0000256" key="3">
    <source>
        <dbReference type="ARBA" id="ARBA00022723"/>
    </source>
</evidence>
<dbReference type="Pfam" id="PF00665">
    <property type="entry name" value="rve"/>
    <property type="match status" value="1"/>
</dbReference>
<dbReference type="SUPFAM" id="SSF53098">
    <property type="entry name" value="Ribonuclease H-like"/>
    <property type="match status" value="1"/>
</dbReference>
<dbReference type="FunFam" id="3.10.20.370:FF:000001">
    <property type="entry name" value="Retrovirus-related Pol polyprotein from transposon 17.6-like protein"/>
    <property type="match status" value="1"/>
</dbReference>
<keyword evidence="5" id="KW-0378">Hydrolase</keyword>
<dbReference type="InterPro" id="IPR043128">
    <property type="entry name" value="Rev_trsase/Diguanyl_cyclase"/>
</dbReference>
<evidence type="ECO:0000313" key="17">
    <source>
        <dbReference type="EMBL" id="KAE8969723.1"/>
    </source>
</evidence>
<evidence type="ECO:0000256" key="12">
    <source>
        <dbReference type="ARBA" id="ARBA00023242"/>
    </source>
</evidence>
<evidence type="ECO:0000256" key="2">
    <source>
        <dbReference type="ARBA" id="ARBA00022670"/>
    </source>
</evidence>
<dbReference type="CDD" id="cd00024">
    <property type="entry name" value="CD_CSD"/>
    <property type="match status" value="1"/>
</dbReference>
<dbReference type="PANTHER" id="PTHR37984">
    <property type="entry name" value="PROTEIN CBG26694"/>
    <property type="match status" value="1"/>
</dbReference>
<evidence type="ECO:0000313" key="18">
    <source>
        <dbReference type="Proteomes" id="UP000429607"/>
    </source>
</evidence>
<keyword evidence="10" id="KW-0238">DNA-binding</keyword>
<dbReference type="GO" id="GO:0006508">
    <property type="term" value="P:proteolysis"/>
    <property type="evidence" value="ECO:0007669"/>
    <property type="project" value="UniProtKB-KW"/>
</dbReference>
<feature type="domain" description="Chromo" evidence="15">
    <location>
        <begin position="802"/>
        <end position="881"/>
    </location>
</feature>
<keyword evidence="9" id="KW-0548">Nucleotidyltransferase</keyword>
<dbReference type="InterPro" id="IPR056924">
    <property type="entry name" value="SH3_Tf2-1"/>
</dbReference>
<dbReference type="InterPro" id="IPR036397">
    <property type="entry name" value="RNaseH_sf"/>
</dbReference>
<evidence type="ECO:0000259" key="16">
    <source>
        <dbReference type="PROSITE" id="PS50994"/>
    </source>
</evidence>
<dbReference type="InterPro" id="IPR001584">
    <property type="entry name" value="Integrase_cat-core"/>
</dbReference>
<dbReference type="SUPFAM" id="SSF56672">
    <property type="entry name" value="DNA/RNA polymerases"/>
    <property type="match status" value="1"/>
</dbReference>
<comment type="subcellular location">
    <subcellularLocation>
        <location evidence="1">Nucleus</location>
    </subcellularLocation>
</comment>
<dbReference type="FunFam" id="3.30.420.10:FF:000032">
    <property type="entry name" value="Retrovirus-related Pol polyprotein from transposon 297-like Protein"/>
    <property type="match status" value="1"/>
</dbReference>
<dbReference type="GO" id="GO:0005634">
    <property type="term" value="C:nucleus"/>
    <property type="evidence" value="ECO:0007669"/>
    <property type="project" value="UniProtKB-SubCell"/>
</dbReference>
<reference evidence="17 18" key="1">
    <citation type="submission" date="2018-09" db="EMBL/GenBank/DDBJ databases">
        <title>Genomic investigation of the strawberry pathogen Phytophthora fragariae indicates pathogenicity is determined by transcriptional variation in three key races.</title>
        <authorList>
            <person name="Adams T.M."/>
            <person name="Armitage A.D."/>
            <person name="Sobczyk M.K."/>
            <person name="Bates H.J."/>
            <person name="Dunwell J.M."/>
            <person name="Nellist C.F."/>
            <person name="Harrison R.J."/>
        </authorList>
    </citation>
    <scope>NUCLEOTIDE SEQUENCE [LARGE SCALE GENOMIC DNA]</scope>
    <source>
        <strain evidence="17 18">SCRP249</strain>
    </source>
</reference>
<dbReference type="GO" id="GO:0003887">
    <property type="term" value="F:DNA-directed DNA polymerase activity"/>
    <property type="evidence" value="ECO:0007669"/>
    <property type="project" value="UniProtKB-KW"/>
</dbReference>
<evidence type="ECO:0000256" key="10">
    <source>
        <dbReference type="ARBA" id="ARBA00023125"/>
    </source>
</evidence>
<evidence type="ECO:0000256" key="11">
    <source>
        <dbReference type="ARBA" id="ARBA00023172"/>
    </source>
</evidence>
<evidence type="ECO:0000256" key="4">
    <source>
        <dbReference type="ARBA" id="ARBA00022750"/>
    </source>
</evidence>
<feature type="region of interest" description="Disordered" evidence="14">
    <location>
        <begin position="721"/>
        <end position="797"/>
    </location>
</feature>
<dbReference type="GO" id="GO:0003677">
    <property type="term" value="F:DNA binding"/>
    <property type="evidence" value="ECO:0007669"/>
    <property type="project" value="UniProtKB-KW"/>
</dbReference>
<dbReference type="GO" id="GO:0015074">
    <property type="term" value="P:DNA integration"/>
    <property type="evidence" value="ECO:0007669"/>
    <property type="project" value="UniProtKB-KW"/>
</dbReference>